<reference evidence="2" key="1">
    <citation type="submission" date="2016-10" db="EMBL/GenBank/DDBJ databases">
        <authorList>
            <person name="Varghese N."/>
            <person name="Submissions S."/>
        </authorList>
    </citation>
    <scope>NUCLEOTIDE SEQUENCE [LARGE SCALE GENOMIC DNA]</scope>
    <source>
        <strain evidence="2">DSM 24213</strain>
    </source>
</reference>
<dbReference type="AlphaFoldDB" id="A0A1I4PZN8"/>
<gene>
    <name evidence="1" type="ORF">SAMN05216217_103183</name>
</gene>
<organism evidence="1 2">
    <name type="scientific">Halopseudomonas yangmingensis</name>
    <dbReference type="NCBI Taxonomy" id="1720063"/>
    <lineage>
        <taxon>Bacteria</taxon>
        <taxon>Pseudomonadati</taxon>
        <taxon>Pseudomonadota</taxon>
        <taxon>Gammaproteobacteria</taxon>
        <taxon>Pseudomonadales</taxon>
        <taxon>Pseudomonadaceae</taxon>
        <taxon>Halopseudomonas</taxon>
    </lineage>
</organism>
<dbReference type="Pfam" id="PF14375">
    <property type="entry name" value="Cys_rich_CWC"/>
    <property type="match status" value="1"/>
</dbReference>
<protein>
    <submittedName>
        <fullName evidence="1">Cysteine-rich CWC</fullName>
    </submittedName>
</protein>
<name>A0A1I4PZN8_9GAMM</name>
<keyword evidence="2" id="KW-1185">Reference proteome</keyword>
<dbReference type="RefSeq" id="WP_093473553.1">
    <property type="nucleotide sequence ID" value="NZ_FOUI01000003.1"/>
</dbReference>
<dbReference type="InterPro" id="IPR032720">
    <property type="entry name" value="Cys_rich_CWC"/>
</dbReference>
<evidence type="ECO:0000313" key="1">
    <source>
        <dbReference type="EMBL" id="SFM32835.1"/>
    </source>
</evidence>
<dbReference type="EMBL" id="FOUI01000003">
    <property type="protein sequence ID" value="SFM32835.1"/>
    <property type="molecule type" value="Genomic_DNA"/>
</dbReference>
<proteinExistence type="predicted"/>
<dbReference type="Proteomes" id="UP000243629">
    <property type="component" value="Unassembled WGS sequence"/>
</dbReference>
<sequence>MKPQSALHCPLCGQPNQCAPALAGSFEVDCWCRQVKVETALLQSVPEQQRGCACLCAVCIAAAEQAGDD</sequence>
<dbReference type="OrthoDB" id="8912324at2"/>
<accession>A0A1I4PZN8</accession>
<evidence type="ECO:0000313" key="2">
    <source>
        <dbReference type="Proteomes" id="UP000243629"/>
    </source>
</evidence>
<dbReference type="STRING" id="1720063.SAMN05216217_103183"/>